<accession>A0A4Q2EGD1</accession>
<dbReference type="EMBL" id="PPCV01000007">
    <property type="protein sequence ID" value="RXW31676.1"/>
    <property type="molecule type" value="Genomic_DNA"/>
</dbReference>
<gene>
    <name evidence="6" type="ORF">C1706_10995</name>
</gene>
<keyword evidence="5" id="KW-0119">Carbohydrate metabolism</keyword>
<dbReference type="OrthoDB" id="3732091at2"/>
<organism evidence="6 7">
    <name type="scientific">Propioniciclava flava</name>
    <dbReference type="NCBI Taxonomy" id="2072026"/>
    <lineage>
        <taxon>Bacteria</taxon>
        <taxon>Bacillati</taxon>
        <taxon>Actinomycetota</taxon>
        <taxon>Actinomycetes</taxon>
        <taxon>Propionibacteriales</taxon>
        <taxon>Propionibacteriaceae</taxon>
        <taxon>Propioniciclava</taxon>
    </lineage>
</organism>
<sequence length="213" mass="22286">MSALEDALAGHTVIVALPAGGVADWVAVGEVLADEGLTAWAWPADRLDQLPEALAIFGRRVRIGVAGAWNLDDMAAASEAGAAFWLVPHAVPAGAEAPLPFLAGALTPTEVVGAYQARSAPVLVVPADALGSSYARTLPVLVPGVDVVPWGRLERYQCEMWLDAGAVAVVVQDVIVRPEISPDVNPLEEVARRAASFGNWRQLETRRADGVGA</sequence>
<dbReference type="Gene3D" id="3.20.20.70">
    <property type="entry name" value="Aldolase class I"/>
    <property type="match status" value="1"/>
</dbReference>
<dbReference type="RefSeq" id="WP_129459282.1">
    <property type="nucleotide sequence ID" value="NZ_PPCV01000007.1"/>
</dbReference>
<proteinExistence type="inferred from homology"/>
<evidence type="ECO:0008006" key="8">
    <source>
        <dbReference type="Google" id="ProtNLM"/>
    </source>
</evidence>
<comment type="subunit">
    <text evidence="3">Homotrimer.</text>
</comment>
<dbReference type="Proteomes" id="UP000290624">
    <property type="component" value="Unassembled WGS sequence"/>
</dbReference>
<keyword evidence="4" id="KW-0456">Lyase</keyword>
<comment type="caution">
    <text evidence="6">The sequence shown here is derived from an EMBL/GenBank/DDBJ whole genome shotgun (WGS) entry which is preliminary data.</text>
</comment>
<keyword evidence="7" id="KW-1185">Reference proteome</keyword>
<evidence type="ECO:0000256" key="4">
    <source>
        <dbReference type="ARBA" id="ARBA00023239"/>
    </source>
</evidence>
<evidence type="ECO:0000256" key="1">
    <source>
        <dbReference type="ARBA" id="ARBA00004761"/>
    </source>
</evidence>
<dbReference type="SUPFAM" id="SSF51569">
    <property type="entry name" value="Aldolase"/>
    <property type="match status" value="1"/>
</dbReference>
<dbReference type="PANTHER" id="PTHR30246:SF1">
    <property type="entry name" value="2-DEHYDRO-3-DEOXY-6-PHOSPHOGALACTONATE ALDOLASE-RELATED"/>
    <property type="match status" value="1"/>
</dbReference>
<evidence type="ECO:0000256" key="5">
    <source>
        <dbReference type="ARBA" id="ARBA00023277"/>
    </source>
</evidence>
<dbReference type="InterPro" id="IPR000887">
    <property type="entry name" value="Aldlse_KDPG_KHG"/>
</dbReference>
<name>A0A4Q2EGD1_9ACTN</name>
<comment type="similarity">
    <text evidence="2">Belongs to the KHG/KDPG aldolase family.</text>
</comment>
<dbReference type="AlphaFoldDB" id="A0A4Q2EGD1"/>
<reference evidence="6 7" key="1">
    <citation type="submission" date="2018-01" db="EMBL/GenBank/DDBJ databases">
        <title>Lactibacter flavus gen. nov., sp. nov., a novel bacterium of the family Propionibacteriaceae isolated from raw milk and dairy products.</title>
        <authorList>
            <person name="Wenning M."/>
            <person name="Breitenwieser F."/>
            <person name="Huptas C."/>
            <person name="von Neubeck M."/>
            <person name="Busse H.-J."/>
            <person name="Scherer S."/>
        </authorList>
    </citation>
    <scope>NUCLEOTIDE SEQUENCE [LARGE SCALE GENOMIC DNA]</scope>
    <source>
        <strain evidence="6 7">VG341</strain>
    </source>
</reference>
<comment type="pathway">
    <text evidence="1">Carbohydrate acid metabolism.</text>
</comment>
<dbReference type="PANTHER" id="PTHR30246">
    <property type="entry name" value="2-KETO-3-DEOXY-6-PHOSPHOGLUCONATE ALDOLASE"/>
    <property type="match status" value="1"/>
</dbReference>
<dbReference type="GO" id="GO:0016829">
    <property type="term" value="F:lyase activity"/>
    <property type="evidence" value="ECO:0007669"/>
    <property type="project" value="UniProtKB-KW"/>
</dbReference>
<evidence type="ECO:0000313" key="7">
    <source>
        <dbReference type="Proteomes" id="UP000290624"/>
    </source>
</evidence>
<dbReference type="InterPro" id="IPR013785">
    <property type="entry name" value="Aldolase_TIM"/>
</dbReference>
<evidence type="ECO:0000256" key="3">
    <source>
        <dbReference type="ARBA" id="ARBA00011233"/>
    </source>
</evidence>
<protein>
    <recommendedName>
        <fullName evidence="8">Aldolase</fullName>
    </recommendedName>
</protein>
<evidence type="ECO:0000256" key="2">
    <source>
        <dbReference type="ARBA" id="ARBA00006906"/>
    </source>
</evidence>
<evidence type="ECO:0000313" key="6">
    <source>
        <dbReference type="EMBL" id="RXW31676.1"/>
    </source>
</evidence>